<name>A0A348B3X8_9CREN</name>
<reference evidence="2" key="4">
    <citation type="submission" date="2020-09" db="EMBL/GenBank/DDBJ databases">
        <authorList>
            <person name="Sun Q."/>
            <person name="Ohkuma M."/>
        </authorList>
    </citation>
    <scope>NUCLEOTIDE SEQUENCE</scope>
    <source>
        <strain evidence="2">JCM 31740</strain>
    </source>
</reference>
<accession>A0A348B3X8</accession>
<dbReference type="EMBL" id="AP018553">
    <property type="protein sequence ID" value="BBD72880.1"/>
    <property type="molecule type" value="Genomic_DNA"/>
</dbReference>
<organism evidence="1 3">
    <name type="scientific">Sulfodiicoccus acidiphilus</name>
    <dbReference type="NCBI Taxonomy" id="1670455"/>
    <lineage>
        <taxon>Archaea</taxon>
        <taxon>Thermoproteota</taxon>
        <taxon>Thermoprotei</taxon>
        <taxon>Sulfolobales</taxon>
        <taxon>Sulfolobaceae</taxon>
        <taxon>Sulfodiicoccus</taxon>
    </lineage>
</organism>
<evidence type="ECO:0000313" key="3">
    <source>
        <dbReference type="Proteomes" id="UP000276741"/>
    </source>
</evidence>
<dbReference type="RefSeq" id="WP_268243597.1">
    <property type="nucleotide sequence ID" value="NZ_AP018553.1"/>
</dbReference>
<reference evidence="1" key="3">
    <citation type="journal article" date="2019" name="BMC Res. Notes">
        <title>Complete genome sequence of the Sulfodiicoccus acidiphilus strain HS-1T, the first crenarchaeon that lacks polB3, isolated from an acidic hot spring in Ohwaku-dani, Hakone, Japan.</title>
        <authorList>
            <person name="Sakai H.D."/>
            <person name="Kurosawa N."/>
        </authorList>
    </citation>
    <scope>NUCLEOTIDE SEQUENCE</scope>
    <source>
        <strain evidence="1">HS-1</strain>
    </source>
</reference>
<keyword evidence="3" id="KW-1185">Reference proteome</keyword>
<dbReference type="AlphaFoldDB" id="A0A348B3X8"/>
<sequence>MGEVQGKLESLYSKIKWDVILLFKTLLVKYVYNISWNNLGR</sequence>
<dbReference type="Proteomes" id="UP000616143">
    <property type="component" value="Unassembled WGS sequence"/>
</dbReference>
<dbReference type="EMBL" id="BMQS01000002">
    <property type="protein sequence ID" value="GGT88282.1"/>
    <property type="molecule type" value="Genomic_DNA"/>
</dbReference>
<reference evidence="3" key="2">
    <citation type="submission" date="2018-04" db="EMBL/GenBank/DDBJ databases">
        <title>Complete genome sequence of Sulfodiicoccus acidiphilus strain HS-1.</title>
        <authorList>
            <person name="Sakai H.D."/>
            <person name="Kurosawa N."/>
        </authorList>
    </citation>
    <scope>NUCLEOTIDE SEQUENCE [LARGE SCALE GENOMIC DNA]</scope>
    <source>
        <strain evidence="3">HS-1</strain>
    </source>
</reference>
<reference evidence="2" key="1">
    <citation type="journal article" date="2014" name="Int. J. Syst. Evol. Microbiol.">
        <title>Complete genome sequence of Corynebacterium casei LMG S-19264T (=DSM 44701T), isolated from a smear-ripened cheese.</title>
        <authorList>
            <consortium name="US DOE Joint Genome Institute (JGI-PGF)"/>
            <person name="Walter F."/>
            <person name="Albersmeier A."/>
            <person name="Kalinowski J."/>
            <person name="Ruckert C."/>
        </authorList>
    </citation>
    <scope>NUCLEOTIDE SEQUENCE</scope>
    <source>
        <strain evidence="2">JCM 31740</strain>
    </source>
</reference>
<protein>
    <submittedName>
        <fullName evidence="1">Uncharacterized protein</fullName>
    </submittedName>
</protein>
<dbReference type="Proteomes" id="UP000276741">
    <property type="component" value="Chromosome"/>
</dbReference>
<proteinExistence type="predicted"/>
<evidence type="ECO:0000313" key="1">
    <source>
        <dbReference type="EMBL" id="BBD72880.1"/>
    </source>
</evidence>
<dbReference type="KEGG" id="sacd:HS1genome_1269"/>
<dbReference type="GeneID" id="77169450"/>
<evidence type="ECO:0000313" key="2">
    <source>
        <dbReference type="EMBL" id="GGT88282.1"/>
    </source>
</evidence>
<gene>
    <name evidence="2" type="ORF">GCM10007116_02830</name>
    <name evidence="1" type="ORF">HS1genome_1269</name>
</gene>